<dbReference type="AlphaFoldDB" id="A0AAW6BL38"/>
<dbReference type="CDD" id="cd17503">
    <property type="entry name" value="MFS_LmrB_MDR_like"/>
    <property type="match status" value="1"/>
</dbReference>
<dbReference type="InterPro" id="IPR011701">
    <property type="entry name" value="MFS"/>
</dbReference>
<dbReference type="PRINTS" id="PR01036">
    <property type="entry name" value="TCRTETB"/>
</dbReference>
<dbReference type="GO" id="GO:0022857">
    <property type="term" value="F:transmembrane transporter activity"/>
    <property type="evidence" value="ECO:0007669"/>
    <property type="project" value="InterPro"/>
</dbReference>
<dbReference type="Gene3D" id="1.20.1720.10">
    <property type="entry name" value="Multidrug resistance protein D"/>
    <property type="match status" value="1"/>
</dbReference>
<name>A0AAW6BL38_9GAMM</name>
<dbReference type="InterPro" id="IPR004638">
    <property type="entry name" value="EmrB-like"/>
</dbReference>
<feature type="transmembrane region" description="Helical" evidence="8">
    <location>
        <begin position="193"/>
        <end position="212"/>
    </location>
</feature>
<keyword evidence="7 8" id="KW-0472">Membrane</keyword>
<dbReference type="FunFam" id="1.20.1250.20:FF:000021">
    <property type="entry name" value="Putative multidrug resistance protein MdtD"/>
    <property type="match status" value="1"/>
</dbReference>
<feature type="transmembrane region" description="Helical" evidence="8">
    <location>
        <begin position="428"/>
        <end position="449"/>
    </location>
</feature>
<dbReference type="PANTHER" id="PTHR42718:SF46">
    <property type="entry name" value="BLR6921 PROTEIN"/>
    <property type="match status" value="1"/>
</dbReference>
<dbReference type="PROSITE" id="PS50850">
    <property type="entry name" value="MFS"/>
    <property type="match status" value="1"/>
</dbReference>
<keyword evidence="4" id="KW-0997">Cell inner membrane</keyword>
<feature type="transmembrane region" description="Helical" evidence="8">
    <location>
        <begin position="263"/>
        <end position="288"/>
    </location>
</feature>
<dbReference type="EMBL" id="JAQMFO010000041">
    <property type="protein sequence ID" value="MDB6374263.1"/>
    <property type="molecule type" value="Genomic_DNA"/>
</dbReference>
<dbReference type="GO" id="GO:0005886">
    <property type="term" value="C:plasma membrane"/>
    <property type="evidence" value="ECO:0007669"/>
    <property type="project" value="UniProtKB-SubCell"/>
</dbReference>
<feature type="transmembrane region" description="Helical" evidence="8">
    <location>
        <begin position="102"/>
        <end position="123"/>
    </location>
</feature>
<dbReference type="Gene3D" id="1.20.1250.20">
    <property type="entry name" value="MFS general substrate transporter like domains"/>
    <property type="match status" value="1"/>
</dbReference>
<dbReference type="FunFam" id="1.20.1720.10:FF:000001">
    <property type="entry name" value="Putative multidrug resistance protein MdtD"/>
    <property type="match status" value="1"/>
</dbReference>
<feature type="transmembrane region" description="Helical" evidence="8">
    <location>
        <begin position="163"/>
        <end position="181"/>
    </location>
</feature>
<evidence type="ECO:0000313" key="10">
    <source>
        <dbReference type="EMBL" id="MDB6374263.1"/>
    </source>
</evidence>
<evidence type="ECO:0000256" key="2">
    <source>
        <dbReference type="ARBA" id="ARBA00022448"/>
    </source>
</evidence>
<gene>
    <name evidence="10" type="primary">mdtD</name>
    <name evidence="10" type="ORF">PH362_20625</name>
</gene>
<dbReference type="NCBIfam" id="NF007799">
    <property type="entry name" value="PRK10504.1"/>
    <property type="match status" value="1"/>
</dbReference>
<keyword evidence="2" id="KW-0813">Transport</keyword>
<dbReference type="RefSeq" id="WP_113041880.1">
    <property type="nucleotide sequence ID" value="NZ_CAWQKC010000027.1"/>
</dbReference>
<dbReference type="SUPFAM" id="SSF103473">
    <property type="entry name" value="MFS general substrate transporter"/>
    <property type="match status" value="1"/>
</dbReference>
<feature type="transmembrane region" description="Helical" evidence="8">
    <location>
        <begin position="135"/>
        <end position="157"/>
    </location>
</feature>
<feature type="domain" description="Major facilitator superfamily (MFS) profile" evidence="9">
    <location>
        <begin position="11"/>
        <end position="454"/>
    </location>
</feature>
<evidence type="ECO:0000259" key="9">
    <source>
        <dbReference type="PROSITE" id="PS50850"/>
    </source>
</evidence>
<comment type="caution">
    <text evidence="10">The sequence shown here is derived from an EMBL/GenBank/DDBJ whole genome shotgun (WGS) entry which is preliminary data.</text>
</comment>
<keyword evidence="3" id="KW-1003">Cell membrane</keyword>
<keyword evidence="5 8" id="KW-0812">Transmembrane</keyword>
<evidence type="ECO:0000313" key="11">
    <source>
        <dbReference type="Proteomes" id="UP001212996"/>
    </source>
</evidence>
<comment type="subcellular location">
    <subcellularLocation>
        <location evidence="1">Cell inner membrane</location>
        <topology evidence="1">Multi-pass membrane protein</topology>
    </subcellularLocation>
</comment>
<keyword evidence="6 8" id="KW-1133">Transmembrane helix</keyword>
<feature type="transmembrane region" description="Helical" evidence="8">
    <location>
        <begin position="224"/>
        <end position="242"/>
    </location>
</feature>
<dbReference type="PANTHER" id="PTHR42718">
    <property type="entry name" value="MAJOR FACILITATOR SUPERFAMILY MULTIDRUG TRANSPORTER MFSC"/>
    <property type="match status" value="1"/>
</dbReference>
<dbReference type="Pfam" id="PF07690">
    <property type="entry name" value="MFS_1"/>
    <property type="match status" value="1"/>
</dbReference>
<feature type="transmembrane region" description="Helical" evidence="8">
    <location>
        <begin position="329"/>
        <end position="346"/>
    </location>
</feature>
<feature type="transmembrane region" description="Helical" evidence="8">
    <location>
        <begin position="47"/>
        <end position="68"/>
    </location>
</feature>
<evidence type="ECO:0000256" key="6">
    <source>
        <dbReference type="ARBA" id="ARBA00022989"/>
    </source>
</evidence>
<protein>
    <submittedName>
        <fullName evidence="10">Multidrug transporter subunit MdtD</fullName>
    </submittedName>
</protein>
<proteinExistence type="predicted"/>
<feature type="transmembrane region" description="Helical" evidence="8">
    <location>
        <begin position="77"/>
        <end position="96"/>
    </location>
</feature>
<accession>A0AAW6BL38</accession>
<organism evidence="10 11">
    <name type="scientific">Photorhabdus bodei</name>
    <dbReference type="NCBI Taxonomy" id="2029681"/>
    <lineage>
        <taxon>Bacteria</taxon>
        <taxon>Pseudomonadati</taxon>
        <taxon>Pseudomonadota</taxon>
        <taxon>Gammaproteobacteria</taxon>
        <taxon>Enterobacterales</taxon>
        <taxon>Morganellaceae</taxon>
        <taxon>Photorhabdus</taxon>
    </lineage>
</organism>
<dbReference type="NCBIfam" id="TIGR00711">
    <property type="entry name" value="efflux_EmrB"/>
    <property type="match status" value="1"/>
</dbReference>
<dbReference type="InterPro" id="IPR020846">
    <property type="entry name" value="MFS_dom"/>
</dbReference>
<feature type="transmembrane region" description="Helical" evidence="8">
    <location>
        <begin position="294"/>
        <end position="317"/>
    </location>
</feature>
<dbReference type="Proteomes" id="UP001212996">
    <property type="component" value="Unassembled WGS sequence"/>
</dbReference>
<evidence type="ECO:0000256" key="1">
    <source>
        <dbReference type="ARBA" id="ARBA00004429"/>
    </source>
</evidence>
<dbReference type="InterPro" id="IPR036259">
    <property type="entry name" value="MFS_trans_sf"/>
</dbReference>
<evidence type="ECO:0000256" key="7">
    <source>
        <dbReference type="ARBA" id="ARBA00023136"/>
    </source>
</evidence>
<evidence type="ECO:0000256" key="4">
    <source>
        <dbReference type="ARBA" id="ARBA00022519"/>
    </source>
</evidence>
<evidence type="ECO:0000256" key="5">
    <source>
        <dbReference type="ARBA" id="ARBA00022692"/>
    </source>
</evidence>
<reference evidence="10" key="1">
    <citation type="submission" date="2023-01" db="EMBL/GenBank/DDBJ databases">
        <title>Genome sequencing of Photorhabdus bodei 09-20.</title>
        <authorList>
            <person name="Kalindamar S."/>
            <person name="Kumru S."/>
        </authorList>
    </citation>
    <scope>NUCLEOTIDE SEQUENCE</scope>
    <source>
        <strain evidence="10">09-20</strain>
    </source>
</reference>
<evidence type="ECO:0000256" key="3">
    <source>
        <dbReference type="ARBA" id="ARBA00022475"/>
    </source>
</evidence>
<evidence type="ECO:0000256" key="8">
    <source>
        <dbReference type="SAM" id="Phobius"/>
    </source>
</evidence>
<sequence length="463" mass="50118">MVKTARNMAGLPWIAAIAFFMQALDATILNTALPAIAESLEHSPLAMQSAVVSYILTVALLIPVSGWLADRFGTRRIFIFAVSLFSLGSLACALSGNLTFLVISRVIQGIGGAMMMPVARLALLRAYPRSELLPVMNFVTMPGLVGPILGPMLGGLLVTYATWHWIFIINIPIGLLGIIYAKKHMPNFTMPKRSFDFLGFILFGLSLIMVSVSLDLLGESTLPSYIPLTIMVGGFMILFGYLMHARKQTQPLISLKLFRIRTFSIGIIGNIVTRLGTGCIPFLIPLMLQVGFGYSAVIAGMVMAPTAIGSVIAKSFVTNVLTRFGYRKTLVSITIIIGLMISQFSLQSPEMSAVLLAIPLFLLGMAVSIQFTSMNTITLADLTDNNASSGNSLLAVTQQLSISFGVAVSAAILRFYESMHYGTTVDHFHSTFITVGIITLLASSTFLLLHKEDGDNMIKKKNT</sequence>
<feature type="transmembrane region" description="Helical" evidence="8">
    <location>
        <begin position="352"/>
        <end position="372"/>
    </location>
</feature>
<feature type="transmembrane region" description="Helical" evidence="8">
    <location>
        <begin position="393"/>
        <end position="416"/>
    </location>
</feature>